<comment type="caution">
    <text evidence="3">The sequence shown here is derived from an EMBL/GenBank/DDBJ whole genome shotgun (WGS) entry which is preliminary data.</text>
</comment>
<organism evidence="3 4">
    <name type="scientific">Ceratopteris richardii</name>
    <name type="common">Triangle waterfern</name>
    <dbReference type="NCBI Taxonomy" id="49495"/>
    <lineage>
        <taxon>Eukaryota</taxon>
        <taxon>Viridiplantae</taxon>
        <taxon>Streptophyta</taxon>
        <taxon>Embryophyta</taxon>
        <taxon>Tracheophyta</taxon>
        <taxon>Polypodiopsida</taxon>
        <taxon>Polypodiidae</taxon>
        <taxon>Polypodiales</taxon>
        <taxon>Pteridineae</taxon>
        <taxon>Pteridaceae</taxon>
        <taxon>Parkerioideae</taxon>
        <taxon>Ceratopteris</taxon>
    </lineage>
</organism>
<dbReference type="OMA" id="DMLGGEY"/>
<name>A0A8T2U2P8_CERRI</name>
<proteinExistence type="predicted"/>
<evidence type="ECO:0000256" key="1">
    <source>
        <dbReference type="SAM" id="MobiDB-lite"/>
    </source>
</evidence>
<evidence type="ECO:0000313" key="3">
    <source>
        <dbReference type="EMBL" id="KAH7428810.1"/>
    </source>
</evidence>
<dbReference type="Proteomes" id="UP000825935">
    <property type="component" value="Chromosome 9"/>
</dbReference>
<dbReference type="OrthoDB" id="5963at2759"/>
<dbReference type="PANTHER" id="PTHR12683:SF13">
    <property type="entry name" value="CDK-ACTIVATING KINASE ASSEMBLY FACTOR MAT1"/>
    <property type="match status" value="1"/>
</dbReference>
<feature type="region of interest" description="Disordered" evidence="1">
    <location>
        <begin position="126"/>
        <end position="155"/>
    </location>
</feature>
<accession>A0A8T2U2P8</accession>
<evidence type="ECO:0000259" key="2">
    <source>
        <dbReference type="Pfam" id="PF06391"/>
    </source>
</evidence>
<sequence length="174" mass="19634">MNKDLALRRRVLNIYNKRQEDFPTLRAYNDYLEEVECMIFDLIDGVNVQAIEEKIKIYQEQNADQIVASNARKVEERAAALRKPTAQQPVMNPEPPSEQGQQGISGIYAPAVAPGSAFVQPKPAMISSHDREGVVEDEETKKLRKERGARAGGWSSELGRRRAFEEAFSSLWVS</sequence>
<evidence type="ECO:0000313" key="4">
    <source>
        <dbReference type="Proteomes" id="UP000825935"/>
    </source>
</evidence>
<dbReference type="GO" id="GO:0006357">
    <property type="term" value="P:regulation of transcription by RNA polymerase II"/>
    <property type="evidence" value="ECO:0007669"/>
    <property type="project" value="TreeGrafter"/>
</dbReference>
<dbReference type="GO" id="GO:0005675">
    <property type="term" value="C:transcription factor TFIIH holo complex"/>
    <property type="evidence" value="ECO:0007669"/>
    <property type="project" value="TreeGrafter"/>
</dbReference>
<gene>
    <name evidence="3" type="ORF">KP509_09G018700</name>
</gene>
<dbReference type="Pfam" id="PF06391">
    <property type="entry name" value="MAT1"/>
    <property type="match status" value="1"/>
</dbReference>
<dbReference type="PANTHER" id="PTHR12683">
    <property type="entry name" value="CDK-ACTIVATING KINASE ASSEMBLY FACTOR MAT1"/>
    <property type="match status" value="1"/>
</dbReference>
<feature type="region of interest" description="Disordered" evidence="1">
    <location>
        <begin position="78"/>
        <end position="103"/>
    </location>
</feature>
<dbReference type="InterPro" id="IPR015877">
    <property type="entry name" value="MAT1_centre"/>
</dbReference>
<protein>
    <recommendedName>
        <fullName evidence="2">MAT1 centre domain-containing protein</fullName>
    </recommendedName>
</protein>
<dbReference type="GO" id="GO:0006281">
    <property type="term" value="P:DNA repair"/>
    <property type="evidence" value="ECO:0007669"/>
    <property type="project" value="TreeGrafter"/>
</dbReference>
<dbReference type="EMBL" id="CM035414">
    <property type="protein sequence ID" value="KAH7428810.1"/>
    <property type="molecule type" value="Genomic_DNA"/>
</dbReference>
<feature type="domain" description="MAT1 centre" evidence="2">
    <location>
        <begin position="2"/>
        <end position="80"/>
    </location>
</feature>
<dbReference type="AlphaFoldDB" id="A0A8T2U2P8"/>
<reference evidence="3" key="1">
    <citation type="submission" date="2021-08" db="EMBL/GenBank/DDBJ databases">
        <title>WGS assembly of Ceratopteris richardii.</title>
        <authorList>
            <person name="Marchant D.B."/>
            <person name="Chen G."/>
            <person name="Jenkins J."/>
            <person name="Shu S."/>
            <person name="Leebens-Mack J."/>
            <person name="Grimwood J."/>
            <person name="Schmutz J."/>
            <person name="Soltis P."/>
            <person name="Soltis D."/>
            <person name="Chen Z.-H."/>
        </authorList>
    </citation>
    <scope>NUCLEOTIDE SEQUENCE</scope>
    <source>
        <strain evidence="3">Whitten #5841</strain>
        <tissue evidence="3">Leaf</tissue>
    </source>
</reference>
<keyword evidence="4" id="KW-1185">Reference proteome</keyword>